<keyword evidence="2" id="KW-0175">Coiled coil</keyword>
<evidence type="ECO:0000313" key="6">
    <source>
        <dbReference type="Proteomes" id="UP001159405"/>
    </source>
</evidence>
<dbReference type="EMBL" id="CALNXK010000565">
    <property type="protein sequence ID" value="CAH3187741.1"/>
    <property type="molecule type" value="Genomic_DNA"/>
</dbReference>
<dbReference type="Pfam" id="PF20694">
    <property type="entry name" value="TRADD-like_N"/>
    <property type="match status" value="1"/>
</dbReference>
<dbReference type="PANTHER" id="PTHR48169:SF7">
    <property type="entry name" value="CASPASE 10"/>
    <property type="match status" value="1"/>
</dbReference>
<evidence type="ECO:0000256" key="3">
    <source>
        <dbReference type="SAM" id="MobiDB-lite"/>
    </source>
</evidence>
<dbReference type="InterPro" id="IPR049341">
    <property type="entry name" value="TRADD-like_N"/>
</dbReference>
<dbReference type="Gene3D" id="1.10.533.10">
    <property type="entry name" value="Death Domain, Fas"/>
    <property type="match status" value="2"/>
</dbReference>
<comment type="caution">
    <text evidence="5">The sequence shown here is derived from an EMBL/GenBank/DDBJ whole genome shotgun (WGS) entry which is preliminary data.</text>
</comment>
<name>A0ABN8S7M3_9CNID</name>
<accession>A0ABN8S7M3</accession>
<sequence>MSKIEYNSLLFEISERLDQQNVLGRLLFMCRDFLTPDSSRQDNIQDTLSLFKELEDRKCLGVDRLRVLKDLLKSIRQWSLFGKVKKFESTRTEYNGLIEQIILVLDELNDMERLISICRLETEANESNIQDVRSLFKELENNECLGIDCLGLLKEILTKTEQVDLLRDVEGFEARRNREDEFESRKAQVADFMSSVGNRLVGVLTVKTVFKVVAGGITVASTLEVLSRGSTFDQLVSAVNKCVLPAGTSLIQITEGCVCLTVQAENLASLEALWSLYKNGTLTSRLQDFFVTEEVREELAGGEELEVIVTIEEGEYQKALHELSSSGQTPVLTERRPINQSRYLDQERFAFVQNYLEKAEDARSMTTETSDSGIPGTHGAPSEFGLEDTSESSYKLRLKDLPENVTTKLKWQLHSDPVAEQWFYESFGLALPKGGRDPQVLENIEILFPETPLKLLKDVFDALQLCDLVDLLEREKPRTLRPSLPLKDIRKKPNFINRPTRFYSKAAVLTIGTATGQAHSYAQRIGSIFKEFNSRSKVTPISIETIAQVCTVLLEWREIKRKFEVGLAGNVETTLKRRLQWLHETSEKGLKAKESLERYVELRKLKKKDRKLAIEKRINQTTEELQKEIEKLKMSLHDWKIRKDEESATLFVVLVDFDTYPTIPYDVQTMILSRLKEKLALIPDGPKLVIFPIPEDVMTFKAIPEVLVVQHGPAYRNEDFQETLQEVFRKRLQTLDLVSMMYEVQRTFPLKTFSSLHYRRPISSICHDFSSNINNTIIDDRLSSLPRLQKTEENSKT</sequence>
<evidence type="ECO:0000256" key="2">
    <source>
        <dbReference type="SAM" id="Coils"/>
    </source>
</evidence>
<dbReference type="SMART" id="SM00031">
    <property type="entry name" value="DED"/>
    <property type="match status" value="2"/>
</dbReference>
<keyword evidence="6" id="KW-1185">Reference proteome</keyword>
<keyword evidence="1" id="KW-0053">Apoptosis</keyword>
<dbReference type="SUPFAM" id="SSF47986">
    <property type="entry name" value="DEATH domain"/>
    <property type="match status" value="1"/>
</dbReference>
<evidence type="ECO:0000313" key="5">
    <source>
        <dbReference type="EMBL" id="CAH3187741.1"/>
    </source>
</evidence>
<feature type="region of interest" description="Disordered" evidence="3">
    <location>
        <begin position="362"/>
        <end position="388"/>
    </location>
</feature>
<protein>
    <recommendedName>
        <fullName evidence="4">DED domain-containing protein</fullName>
    </recommendedName>
</protein>
<dbReference type="Pfam" id="PF01335">
    <property type="entry name" value="DED"/>
    <property type="match status" value="1"/>
</dbReference>
<dbReference type="PROSITE" id="PS50168">
    <property type="entry name" value="DED"/>
    <property type="match status" value="2"/>
</dbReference>
<gene>
    <name evidence="5" type="ORF">PLOB_00038191</name>
</gene>
<dbReference type="InterPro" id="IPR001875">
    <property type="entry name" value="DED_dom"/>
</dbReference>
<feature type="domain" description="DED" evidence="4">
    <location>
        <begin position="93"/>
        <end position="171"/>
    </location>
</feature>
<reference evidence="5 6" key="1">
    <citation type="submission" date="2022-05" db="EMBL/GenBank/DDBJ databases">
        <authorList>
            <consortium name="Genoscope - CEA"/>
            <person name="William W."/>
        </authorList>
    </citation>
    <scope>NUCLEOTIDE SEQUENCE [LARGE SCALE GENOMIC DNA]</scope>
</reference>
<feature type="coiled-coil region" evidence="2">
    <location>
        <begin position="611"/>
        <end position="642"/>
    </location>
</feature>
<proteinExistence type="predicted"/>
<dbReference type="PANTHER" id="PTHR48169">
    <property type="entry name" value="DED DOMAIN-CONTAINING PROTEIN"/>
    <property type="match status" value="1"/>
</dbReference>
<feature type="domain" description="DED" evidence="4">
    <location>
        <begin position="5"/>
        <end position="86"/>
    </location>
</feature>
<organism evidence="5 6">
    <name type="scientific">Porites lobata</name>
    <dbReference type="NCBI Taxonomy" id="104759"/>
    <lineage>
        <taxon>Eukaryota</taxon>
        <taxon>Metazoa</taxon>
        <taxon>Cnidaria</taxon>
        <taxon>Anthozoa</taxon>
        <taxon>Hexacorallia</taxon>
        <taxon>Scleractinia</taxon>
        <taxon>Fungiina</taxon>
        <taxon>Poritidae</taxon>
        <taxon>Porites</taxon>
    </lineage>
</organism>
<evidence type="ECO:0000256" key="1">
    <source>
        <dbReference type="ARBA" id="ARBA00022703"/>
    </source>
</evidence>
<evidence type="ECO:0000259" key="4">
    <source>
        <dbReference type="PROSITE" id="PS50168"/>
    </source>
</evidence>
<dbReference type="InterPro" id="IPR011029">
    <property type="entry name" value="DEATH-like_dom_sf"/>
</dbReference>
<dbReference type="Proteomes" id="UP001159405">
    <property type="component" value="Unassembled WGS sequence"/>
</dbReference>